<dbReference type="RefSeq" id="WP_218323565.1">
    <property type="nucleotide sequence ID" value="NZ_JAEEGC010000180.1"/>
</dbReference>
<organism evidence="1 2">
    <name type="scientific">Clostridium thailandense</name>
    <dbReference type="NCBI Taxonomy" id="2794346"/>
    <lineage>
        <taxon>Bacteria</taxon>
        <taxon>Bacillati</taxon>
        <taxon>Bacillota</taxon>
        <taxon>Clostridia</taxon>
        <taxon>Eubacteriales</taxon>
        <taxon>Clostridiaceae</taxon>
        <taxon>Clostridium</taxon>
    </lineage>
</organism>
<keyword evidence="2" id="KW-1185">Reference proteome</keyword>
<reference evidence="1" key="1">
    <citation type="submission" date="2020-12" db="EMBL/GenBank/DDBJ databases">
        <title>Clostridium thailandense sp. nov., a novel acetogenic bacterium isolated from peat land soil in Thailand.</title>
        <authorList>
            <person name="Chaikitkaew S."/>
            <person name="Birkeland N.K."/>
        </authorList>
    </citation>
    <scope>NUCLEOTIDE SEQUENCE</scope>
    <source>
        <strain evidence="1">PL3</strain>
    </source>
</reference>
<evidence type="ECO:0000313" key="2">
    <source>
        <dbReference type="Proteomes" id="UP000694308"/>
    </source>
</evidence>
<name>A0A949X604_9CLOT</name>
<protein>
    <submittedName>
        <fullName evidence="1">Late competence development ComFB family protein</fullName>
    </submittedName>
</protein>
<accession>A0A949X604</accession>
<dbReference type="Pfam" id="PF10719">
    <property type="entry name" value="ComFB"/>
    <property type="match status" value="1"/>
</dbReference>
<dbReference type="Proteomes" id="UP000694308">
    <property type="component" value="Unassembled WGS sequence"/>
</dbReference>
<gene>
    <name evidence="1" type="ORF">I6U48_26765</name>
</gene>
<proteinExistence type="predicted"/>
<dbReference type="AlphaFoldDB" id="A0A949X604"/>
<evidence type="ECO:0000313" key="1">
    <source>
        <dbReference type="EMBL" id="MBV7276483.1"/>
    </source>
</evidence>
<dbReference type="EMBL" id="JAEEGC010000180">
    <property type="protein sequence ID" value="MBV7276483.1"/>
    <property type="molecule type" value="Genomic_DNA"/>
</dbReference>
<dbReference type="InterPro" id="IPR019657">
    <property type="entry name" value="ComFB"/>
</dbReference>
<sequence length="89" mass="10153">MVNNYTEIAIDNILPDVLKKYNNICKCQKCIDDIKAIALNNLKPIYTVTEKGSIYARLNEFNTQFVTDAITELVRAIEIVSESPHHNLK</sequence>
<comment type="caution">
    <text evidence="1">The sequence shown here is derived from an EMBL/GenBank/DDBJ whole genome shotgun (WGS) entry which is preliminary data.</text>
</comment>